<accession>A0ACC0UQM6</accession>
<proteinExistence type="predicted"/>
<evidence type="ECO:0000313" key="2">
    <source>
        <dbReference type="Proteomes" id="UP001163324"/>
    </source>
</evidence>
<dbReference type="Proteomes" id="UP001163324">
    <property type="component" value="Chromosome 9"/>
</dbReference>
<gene>
    <name evidence="1" type="ORF">N3K66_008533</name>
</gene>
<dbReference type="EMBL" id="CM047948">
    <property type="protein sequence ID" value="KAI9896361.1"/>
    <property type="molecule type" value="Genomic_DNA"/>
</dbReference>
<evidence type="ECO:0000313" key="1">
    <source>
        <dbReference type="EMBL" id="KAI9896361.1"/>
    </source>
</evidence>
<keyword evidence="2" id="KW-1185">Reference proteome</keyword>
<organism evidence="1 2">
    <name type="scientific">Trichothecium roseum</name>
    <dbReference type="NCBI Taxonomy" id="47278"/>
    <lineage>
        <taxon>Eukaryota</taxon>
        <taxon>Fungi</taxon>
        <taxon>Dikarya</taxon>
        <taxon>Ascomycota</taxon>
        <taxon>Pezizomycotina</taxon>
        <taxon>Sordariomycetes</taxon>
        <taxon>Hypocreomycetidae</taxon>
        <taxon>Hypocreales</taxon>
        <taxon>Hypocreales incertae sedis</taxon>
        <taxon>Trichothecium</taxon>
    </lineage>
</organism>
<protein>
    <submittedName>
        <fullName evidence="1">Uncharacterized protein</fullName>
    </submittedName>
</protein>
<sequence>MEDRWKNSQLLQSISRASPELGMAEIQGQVFDPTSSLTFLHRAWRRLSARDRRGPVADAEKAPFESQTWTAAGDRPLPERDEYAPLNLPGAADARRLLALYFEVCIATYRFLHRPTVEWWLSIVEKNVAEGRVIWHDLGRSRAAIVMAVLAIATTHEEKSKGFFGADDDVRCISLSDDLFGLSSRLAQTEQGYPKLESAQCRLVQVLYLLSTSRFNKGWYVFGEALQIISAIGLHRRANPKRRRAAPKSDYIYAQCQLRTFWTAYILDNYLGVVFGRPRHFHDDDIDQDFPDRVNDEDMSPVGPVNGQQGMEDCQIDALILHAKIGQIIGCVSRNVYTIKDVSDENRVTAAQGLIQRIHIWHKSLPLHLGAIRPSMLIPPFRRQATVLKLAHSHAIMHASRPFLLGSFPAGAASVVENHVDNCINAAKSVLNTVDDMAREGPIFHAFWWTHYVTFCALVVVYVSEIQLKRIVRPRYDHDYRARLLELADKCHSHLALATATNSPSRRYAVILEEFREVATQEGSHMSMGRGATDGVVDGGKEQNEDEEEQPQYHQQAMTGNIEQRADQGFYDAHLLDEWHTTDWLELDSSAFWPDMNFDEVMTWPAIGA</sequence>
<reference evidence="1" key="1">
    <citation type="submission" date="2022-10" db="EMBL/GenBank/DDBJ databases">
        <title>Complete Genome of Trichothecium roseum strain YXFP-22015, a Plant Pathogen Isolated from Citrus.</title>
        <authorList>
            <person name="Wang Y."/>
            <person name="Zhu L."/>
        </authorList>
    </citation>
    <scope>NUCLEOTIDE SEQUENCE</scope>
    <source>
        <strain evidence="1">YXFP-22015</strain>
    </source>
</reference>
<comment type="caution">
    <text evidence="1">The sequence shown here is derived from an EMBL/GenBank/DDBJ whole genome shotgun (WGS) entry which is preliminary data.</text>
</comment>
<name>A0ACC0UQM6_9HYPO</name>